<proteinExistence type="predicted"/>
<dbReference type="RefSeq" id="WP_075499489.1">
    <property type="nucleotide sequence ID" value="NZ_CAWRCN010000103.1"/>
</dbReference>
<evidence type="ECO:0000313" key="3">
    <source>
        <dbReference type="Proteomes" id="UP000182660"/>
    </source>
</evidence>
<comment type="caution">
    <text evidence="2">The sequence shown here is derived from an EMBL/GenBank/DDBJ whole genome shotgun (WGS) entry which is preliminary data.</text>
</comment>
<sequence>MKVRSFDELEAALDNDFVWRRREFTTIKFLIAQARNHEKIVLIRAGIALLYSHWEGHVKLASEVYICYLNTLAHDYSDMKSNFIQLSLADKFSQGFSIKKFQSQKNICEYLTNGQSESFKIDEKRVIDTESNLKSTVFFNLMEQLGLDTEPFILKENFIDTILLNNRNKIAHGERVNESDLENAYTELEAELMDMIITFQNLIRNAVSNKEYLV</sequence>
<name>A0ABY1HHP1_9GAMM</name>
<keyword evidence="3" id="KW-1185">Reference proteome</keyword>
<dbReference type="Pfam" id="PF18735">
    <property type="entry name" value="HEPN_RiboL-PSP"/>
    <property type="match status" value="1"/>
</dbReference>
<dbReference type="InterPro" id="IPR041519">
    <property type="entry name" value="HEPN_RiboL-PSP"/>
</dbReference>
<dbReference type="EMBL" id="FPLJ01000055">
    <property type="protein sequence ID" value="SGY93115.1"/>
    <property type="molecule type" value="Genomic_DNA"/>
</dbReference>
<accession>A0ABY1HHP1</accession>
<organism evidence="2 3">
    <name type="scientific">Moritella viscosa</name>
    <dbReference type="NCBI Taxonomy" id="80854"/>
    <lineage>
        <taxon>Bacteria</taxon>
        <taxon>Pseudomonadati</taxon>
        <taxon>Pseudomonadota</taxon>
        <taxon>Gammaproteobacteria</taxon>
        <taxon>Alteromonadales</taxon>
        <taxon>Moritellaceae</taxon>
        <taxon>Moritella</taxon>
    </lineage>
</organism>
<reference evidence="2 3" key="1">
    <citation type="submission" date="2016-11" db="EMBL/GenBank/DDBJ databases">
        <authorList>
            <person name="Klemetsen T."/>
        </authorList>
    </citation>
    <scope>NUCLEOTIDE SEQUENCE [LARGE SCALE GENOMIC DNA]</scope>
    <source>
        <strain evidence="2">MT 2528</strain>
    </source>
</reference>
<feature type="domain" description="RiboL-PSP-HEPN" evidence="1">
    <location>
        <begin position="15"/>
        <end position="202"/>
    </location>
</feature>
<evidence type="ECO:0000313" key="2">
    <source>
        <dbReference type="EMBL" id="SGY93115.1"/>
    </source>
</evidence>
<evidence type="ECO:0000259" key="1">
    <source>
        <dbReference type="Pfam" id="PF18735"/>
    </source>
</evidence>
<protein>
    <recommendedName>
        <fullName evidence="1">RiboL-PSP-HEPN domain-containing protein</fullName>
    </recommendedName>
</protein>
<gene>
    <name evidence="2" type="ORF">MT2528_2511</name>
</gene>
<dbReference type="Proteomes" id="UP000182660">
    <property type="component" value="Unassembled WGS sequence"/>
</dbReference>